<evidence type="ECO:0000256" key="1">
    <source>
        <dbReference type="ARBA" id="ARBA00022679"/>
    </source>
</evidence>
<name>A0A7W8HJ97_9BURK</name>
<dbReference type="AlphaFoldDB" id="A0A7W8HJ97"/>
<dbReference type="NCBIfam" id="NF008852">
    <property type="entry name" value="PRK11890.1"/>
    <property type="match status" value="1"/>
</dbReference>
<accession>A0A7W8HJ97</accession>
<evidence type="ECO:0000259" key="4">
    <source>
        <dbReference type="Pfam" id="PF01515"/>
    </source>
</evidence>
<dbReference type="InterPro" id="IPR050500">
    <property type="entry name" value="Phos_Acetyltrans/Butyryltrans"/>
</dbReference>
<dbReference type="PANTHER" id="PTHR43356">
    <property type="entry name" value="PHOSPHATE ACETYLTRANSFERASE"/>
    <property type="match status" value="1"/>
</dbReference>
<dbReference type="NCBIfam" id="NF006045">
    <property type="entry name" value="PRK08190.1"/>
    <property type="match status" value="1"/>
</dbReference>
<organism evidence="5 6">
    <name type="scientific">Quisquiliibacterium transsilvanicum</name>
    <dbReference type="NCBI Taxonomy" id="1549638"/>
    <lineage>
        <taxon>Bacteria</taxon>
        <taxon>Pseudomonadati</taxon>
        <taxon>Pseudomonadota</taxon>
        <taxon>Betaproteobacteria</taxon>
        <taxon>Burkholderiales</taxon>
        <taxon>Burkholderiaceae</taxon>
        <taxon>Quisquiliibacterium</taxon>
    </lineage>
</organism>
<dbReference type="RefSeq" id="WP_183969385.1">
    <property type="nucleotide sequence ID" value="NZ_BAABEW010000007.1"/>
</dbReference>
<evidence type="ECO:0000256" key="2">
    <source>
        <dbReference type="ARBA" id="ARBA00023315"/>
    </source>
</evidence>
<dbReference type="EMBL" id="JACHGB010000006">
    <property type="protein sequence ID" value="MBB5273107.1"/>
    <property type="molecule type" value="Genomic_DNA"/>
</dbReference>
<dbReference type="SUPFAM" id="SSF54637">
    <property type="entry name" value="Thioesterase/thiol ester dehydrase-isomerase"/>
    <property type="match status" value="1"/>
</dbReference>
<comment type="caution">
    <text evidence="5">The sequence shown here is derived from an EMBL/GenBank/DDBJ whole genome shotgun (WGS) entry which is preliminary data.</text>
</comment>
<keyword evidence="2 5" id="KW-0012">Acyltransferase</keyword>
<proteinExistence type="predicted"/>
<sequence>MTISNRLFDEISVGDTASARRVCTENDLFIFANASGNLNPLSLPDRDGDDDPSTPPLAPSMWVGALVSHVIGNLLPGPGSLYRAQSFTFGDRVHVGDELVISVRVIEKREPDLIVVATRVAKHSGEVVADGIGEVYAPTKKMVFEELSVPSVIVNRQEQFERLLAMCETLEPLPTAVVCPHDGPSLEGALLAAAANLIVPILIGSRVEIERAAGALGRHIDGVELLDIAQPELAAEHAVRLVQQGKARAIMKGALHTDTLLGQIVKRDGGLRTGRRVSHVFVMDVPGMEHPLFISDAAINIAPDLAAKVDITQNAIDLARACGIELPRVGILSAVETVNPNIPSTLDAAILSKMAERGQITGGLVDGPLAMDNAVDVQAARSKGITSLVAGRAQVLIVPNLEAGNMLAKELTFIAHAESSGLAMGAAVPVMLTSRADSARARLVSCALAVLHDDWHRRGGKPRPEDGGAGRVLQG</sequence>
<dbReference type="Proteomes" id="UP000532440">
    <property type="component" value="Unassembled WGS sequence"/>
</dbReference>
<dbReference type="SUPFAM" id="SSF53659">
    <property type="entry name" value="Isocitrate/Isopropylmalate dehydrogenase-like"/>
    <property type="match status" value="1"/>
</dbReference>
<feature type="compositionally biased region" description="Basic and acidic residues" evidence="3">
    <location>
        <begin position="456"/>
        <end position="468"/>
    </location>
</feature>
<dbReference type="EC" id="2.3.1.19" evidence="5"/>
<evidence type="ECO:0000256" key="3">
    <source>
        <dbReference type="SAM" id="MobiDB-lite"/>
    </source>
</evidence>
<keyword evidence="1 5" id="KW-0808">Transferase</keyword>
<evidence type="ECO:0000313" key="5">
    <source>
        <dbReference type="EMBL" id="MBB5273107.1"/>
    </source>
</evidence>
<evidence type="ECO:0000313" key="6">
    <source>
        <dbReference type="Proteomes" id="UP000532440"/>
    </source>
</evidence>
<reference evidence="5 6" key="1">
    <citation type="submission" date="2020-08" db="EMBL/GenBank/DDBJ databases">
        <title>Genomic Encyclopedia of Type Strains, Phase IV (KMG-IV): sequencing the most valuable type-strain genomes for metagenomic binning, comparative biology and taxonomic classification.</title>
        <authorList>
            <person name="Goeker M."/>
        </authorList>
    </citation>
    <scope>NUCLEOTIDE SEQUENCE [LARGE SCALE GENOMIC DNA]</scope>
    <source>
        <strain evidence="5 6">DSM 29781</strain>
    </source>
</reference>
<feature type="region of interest" description="Disordered" evidence="3">
    <location>
        <begin position="456"/>
        <end position="475"/>
    </location>
</feature>
<feature type="domain" description="Phosphate acetyl/butaryl transferase" evidence="4">
    <location>
        <begin position="236"/>
        <end position="449"/>
    </location>
</feature>
<dbReference type="CDD" id="cd03449">
    <property type="entry name" value="R_hydratase"/>
    <property type="match status" value="1"/>
</dbReference>
<protein>
    <submittedName>
        <fullName evidence="5">Phosphate butyryltransferase</fullName>
        <ecNumber evidence="5">2.3.1.19</ecNumber>
    </submittedName>
</protein>
<keyword evidence="6" id="KW-1185">Reference proteome</keyword>
<gene>
    <name evidence="5" type="ORF">HNQ70_003135</name>
</gene>
<dbReference type="PANTHER" id="PTHR43356:SF2">
    <property type="entry name" value="PHOSPHATE ACETYLTRANSFERASE"/>
    <property type="match status" value="1"/>
</dbReference>
<dbReference type="Gene3D" id="3.10.129.10">
    <property type="entry name" value="Hotdog Thioesterase"/>
    <property type="match status" value="1"/>
</dbReference>
<dbReference type="InterPro" id="IPR002505">
    <property type="entry name" value="PTA_PTB"/>
</dbReference>
<dbReference type="Gene3D" id="3.40.718.10">
    <property type="entry name" value="Isopropylmalate Dehydrogenase"/>
    <property type="match status" value="1"/>
</dbReference>
<dbReference type="GO" id="GO:0050182">
    <property type="term" value="F:phosphate butyryltransferase activity"/>
    <property type="evidence" value="ECO:0007669"/>
    <property type="project" value="UniProtKB-EC"/>
</dbReference>
<dbReference type="Pfam" id="PF01515">
    <property type="entry name" value="PTA_PTB"/>
    <property type="match status" value="1"/>
</dbReference>
<dbReference type="InterPro" id="IPR029069">
    <property type="entry name" value="HotDog_dom_sf"/>
</dbReference>